<dbReference type="GO" id="GO:0007165">
    <property type="term" value="P:signal transduction"/>
    <property type="evidence" value="ECO:0007669"/>
    <property type="project" value="UniProtKB-KW"/>
</dbReference>
<feature type="domain" description="Methyl-accepting transducer" evidence="7">
    <location>
        <begin position="298"/>
        <end position="527"/>
    </location>
</feature>
<evidence type="ECO:0000313" key="11">
    <source>
        <dbReference type="Proteomes" id="UP000248134"/>
    </source>
</evidence>
<keyword evidence="2" id="KW-1003">Cell membrane</keyword>
<dbReference type="SMART" id="SM00283">
    <property type="entry name" value="MA"/>
    <property type="match status" value="1"/>
</dbReference>
<gene>
    <name evidence="10" type="ORF">DNX69_12325</name>
</gene>
<dbReference type="GO" id="GO:0005886">
    <property type="term" value="C:plasma membrane"/>
    <property type="evidence" value="ECO:0007669"/>
    <property type="project" value="UniProtKB-SubCell"/>
</dbReference>
<dbReference type="PROSITE" id="PS50111">
    <property type="entry name" value="CHEMOTAXIS_TRANSDUC_2"/>
    <property type="match status" value="1"/>
</dbReference>
<evidence type="ECO:0000256" key="2">
    <source>
        <dbReference type="ARBA" id="ARBA00022519"/>
    </source>
</evidence>
<evidence type="ECO:0000259" key="7">
    <source>
        <dbReference type="PROSITE" id="PS50111"/>
    </source>
</evidence>
<feature type="transmembrane region" description="Helical" evidence="6">
    <location>
        <begin position="189"/>
        <end position="209"/>
    </location>
</feature>
<dbReference type="InterPro" id="IPR004089">
    <property type="entry name" value="MCPsignal_dom"/>
</dbReference>
<dbReference type="EMBL" id="QKQS01000016">
    <property type="protein sequence ID" value="PZA11877.1"/>
    <property type="molecule type" value="Genomic_DNA"/>
</dbReference>
<evidence type="ECO:0000256" key="3">
    <source>
        <dbReference type="ARBA" id="ARBA00023224"/>
    </source>
</evidence>
<evidence type="ECO:0000256" key="6">
    <source>
        <dbReference type="SAM" id="Phobius"/>
    </source>
</evidence>
<dbReference type="Pfam" id="PF00015">
    <property type="entry name" value="MCPsignal"/>
    <property type="match status" value="1"/>
</dbReference>
<dbReference type="InterPro" id="IPR004090">
    <property type="entry name" value="Chemotax_Me-accpt_rcpt"/>
</dbReference>
<dbReference type="GO" id="GO:0004888">
    <property type="term" value="F:transmembrane signaling receptor activity"/>
    <property type="evidence" value="ECO:0007669"/>
    <property type="project" value="InterPro"/>
</dbReference>
<dbReference type="Gene3D" id="1.10.287.950">
    <property type="entry name" value="Methyl-accepting chemotaxis protein"/>
    <property type="match status" value="1"/>
</dbReference>
<evidence type="ECO:0000259" key="9">
    <source>
        <dbReference type="PROSITE" id="PS50885"/>
    </source>
</evidence>
<keyword evidence="6" id="KW-0812">Transmembrane</keyword>
<keyword evidence="6" id="KW-1133">Transmembrane helix</keyword>
<proteinExistence type="inferred from homology"/>
<evidence type="ECO:0000256" key="5">
    <source>
        <dbReference type="PROSITE-ProRule" id="PRU00284"/>
    </source>
</evidence>
<dbReference type="GO" id="GO:0006935">
    <property type="term" value="P:chemotaxis"/>
    <property type="evidence" value="ECO:0007669"/>
    <property type="project" value="InterPro"/>
</dbReference>
<accession>A0A323UI27</accession>
<comment type="similarity">
    <text evidence="4">Belongs to the methyl-accepting chemotaxis (MCP) protein family.</text>
</comment>
<feature type="domain" description="HAMP" evidence="9">
    <location>
        <begin position="211"/>
        <end position="263"/>
    </location>
</feature>
<evidence type="ECO:0000256" key="4">
    <source>
        <dbReference type="ARBA" id="ARBA00029447"/>
    </source>
</evidence>
<dbReference type="InterPro" id="IPR003660">
    <property type="entry name" value="HAMP_dom"/>
</dbReference>
<dbReference type="SUPFAM" id="SSF58104">
    <property type="entry name" value="Methyl-accepting chemotaxis protein (MCP) signaling domain"/>
    <property type="match status" value="1"/>
</dbReference>
<dbReference type="PRINTS" id="PR00260">
    <property type="entry name" value="CHEMTRNSDUCR"/>
</dbReference>
<feature type="domain" description="T-SNARE coiled-coil homology" evidence="8">
    <location>
        <begin position="457"/>
        <end position="519"/>
    </location>
</feature>
<dbReference type="AlphaFoldDB" id="A0A323UI27"/>
<name>A0A323UI27_RHOPL</name>
<keyword evidence="6" id="KW-0472">Membrane</keyword>
<dbReference type="PROSITE" id="PS50192">
    <property type="entry name" value="T_SNARE"/>
    <property type="match status" value="1"/>
</dbReference>
<dbReference type="Gene3D" id="6.10.340.10">
    <property type="match status" value="1"/>
</dbReference>
<feature type="transmembrane region" description="Helical" evidence="6">
    <location>
        <begin position="12"/>
        <end position="30"/>
    </location>
</feature>
<dbReference type="PANTHER" id="PTHR32089:SF112">
    <property type="entry name" value="LYSOZYME-LIKE PROTEIN-RELATED"/>
    <property type="match status" value="1"/>
</dbReference>
<evidence type="ECO:0000313" key="10">
    <source>
        <dbReference type="EMBL" id="PZA11877.1"/>
    </source>
</evidence>
<dbReference type="Proteomes" id="UP000248134">
    <property type="component" value="Unassembled WGS sequence"/>
</dbReference>
<evidence type="ECO:0000256" key="1">
    <source>
        <dbReference type="ARBA" id="ARBA00004429"/>
    </source>
</evidence>
<organism evidence="10 11">
    <name type="scientific">Rhodopseudomonas palustris</name>
    <dbReference type="NCBI Taxonomy" id="1076"/>
    <lineage>
        <taxon>Bacteria</taxon>
        <taxon>Pseudomonadati</taxon>
        <taxon>Pseudomonadota</taxon>
        <taxon>Alphaproteobacteria</taxon>
        <taxon>Hyphomicrobiales</taxon>
        <taxon>Nitrobacteraceae</taxon>
        <taxon>Rhodopseudomonas</taxon>
    </lineage>
</organism>
<comment type="subcellular location">
    <subcellularLocation>
        <location evidence="1">Cell inner membrane</location>
        <topology evidence="1">Multi-pass membrane protein</topology>
    </subcellularLocation>
</comment>
<dbReference type="InterPro" id="IPR000727">
    <property type="entry name" value="T_SNARE_dom"/>
</dbReference>
<reference evidence="10 11" key="1">
    <citation type="submission" date="2018-06" db="EMBL/GenBank/DDBJ databases">
        <title>Draft Whole-Genome Sequence of the purple photosynthetic bacterium Rhodospeudomonas palustris XCP.</title>
        <authorList>
            <person name="Rayyan A."/>
            <person name="Meyer T.E."/>
            <person name="Kyndt J.A."/>
        </authorList>
    </citation>
    <scope>NUCLEOTIDE SEQUENCE [LARGE SCALE GENOMIC DNA]</scope>
    <source>
        <strain evidence="10 11">XCP</strain>
    </source>
</reference>
<protein>
    <submittedName>
        <fullName evidence="10">Methyl-accepting chemotaxis protein</fullName>
    </submittedName>
</protein>
<dbReference type="RefSeq" id="WP_110786269.1">
    <property type="nucleotide sequence ID" value="NZ_QKQS01000016.1"/>
</dbReference>
<sequence>MQLSNVKLLYKILGCFLLLSVVVGFGIWFATAKMEEINRTYAAMLENEVQGMKANFRANARLYNFGRMSWRIIAETEPAEMQRLSREIAANHKEFSEFVAQAKKGLPQFAADFDRIDRMFDDMIEKDYAALERATMANDNALAVRLAKDLAKRNQDVRELQFSITNRLDKQLSDRSHAASADVASTVKLTILLVGGGFLAVLALAFAIVQLGIARPIGRLVGDLQAMARGQDVEVSGTERGDEIGQTANAVNGIKLMLSEKAKQEAQAKADQDRIIAAQRKQEMEKLAHHFETAVGEVIQAVSSASNELEASATTLTSSAQRAQEVTTSVAAASEQASANVQSVASATEEMASSVTEISRQVQDSARIAHEAVTQAQWTNERVGELSQAATRIGDVVELINTIAGQTNLLALNATIEAARAGEAGRGFAVVAAEVKALAEQTAKATGEISQHIGGIQAATHESVNAIREIGATISKMSEIASTIASAVEEQGAATQEISRNVQQAAQGTQQVSASVVDVQRGAGETGSASTQVLSAAQSLANDSNRLKMEVGKFLETVRAA</sequence>
<keyword evidence="3 5" id="KW-0807">Transducer</keyword>
<evidence type="ECO:0000259" key="8">
    <source>
        <dbReference type="PROSITE" id="PS50192"/>
    </source>
</evidence>
<dbReference type="OrthoDB" id="7980437at2"/>
<comment type="caution">
    <text evidence="10">The sequence shown here is derived from an EMBL/GenBank/DDBJ whole genome shotgun (WGS) entry which is preliminary data.</text>
</comment>
<keyword evidence="2" id="KW-0997">Cell inner membrane</keyword>
<dbReference type="PROSITE" id="PS50885">
    <property type="entry name" value="HAMP"/>
    <property type="match status" value="1"/>
</dbReference>
<dbReference type="PANTHER" id="PTHR32089">
    <property type="entry name" value="METHYL-ACCEPTING CHEMOTAXIS PROTEIN MCPB"/>
    <property type="match status" value="1"/>
</dbReference>